<dbReference type="PROSITE" id="PS50102">
    <property type="entry name" value="RRM"/>
    <property type="match status" value="2"/>
</dbReference>
<dbReference type="Gene3D" id="3.30.70.330">
    <property type="match status" value="2"/>
</dbReference>
<dbReference type="InterPro" id="IPR050666">
    <property type="entry name" value="ESRP"/>
</dbReference>
<evidence type="ECO:0000256" key="1">
    <source>
        <dbReference type="ARBA" id="ARBA00022737"/>
    </source>
</evidence>
<dbReference type="Pfam" id="PF00076">
    <property type="entry name" value="RRM_1"/>
    <property type="match status" value="2"/>
</dbReference>
<protein>
    <recommendedName>
        <fullName evidence="4">RRM domain-containing protein</fullName>
    </recommendedName>
</protein>
<dbReference type="InterPro" id="IPR000504">
    <property type="entry name" value="RRM_dom"/>
</dbReference>
<dbReference type="SUPFAM" id="SSF54928">
    <property type="entry name" value="RNA-binding domain, RBD"/>
    <property type="match status" value="2"/>
</dbReference>
<dbReference type="AlphaFoldDB" id="A0A7S0GVH7"/>
<feature type="domain" description="RRM" evidence="4">
    <location>
        <begin position="201"/>
        <end position="284"/>
    </location>
</feature>
<keyword evidence="2 3" id="KW-0694">RNA-binding</keyword>
<dbReference type="PANTHER" id="PTHR13976">
    <property type="entry name" value="HETEROGENEOUS NUCLEAR RIBONUCLEOPROTEIN-RELATED"/>
    <property type="match status" value="1"/>
</dbReference>
<organism evidence="5">
    <name type="scientific">Micromonas pusilla</name>
    <name type="common">Picoplanktonic green alga</name>
    <name type="synonym">Chromulina pusilla</name>
    <dbReference type="NCBI Taxonomy" id="38833"/>
    <lineage>
        <taxon>Eukaryota</taxon>
        <taxon>Viridiplantae</taxon>
        <taxon>Chlorophyta</taxon>
        <taxon>Mamiellophyceae</taxon>
        <taxon>Mamiellales</taxon>
        <taxon>Mamiellaceae</taxon>
        <taxon>Micromonas</taxon>
    </lineage>
</organism>
<keyword evidence="1" id="KW-0677">Repeat</keyword>
<reference evidence="5" key="1">
    <citation type="submission" date="2021-01" db="EMBL/GenBank/DDBJ databases">
        <authorList>
            <person name="Corre E."/>
            <person name="Pelletier E."/>
            <person name="Niang G."/>
            <person name="Scheremetjew M."/>
            <person name="Finn R."/>
            <person name="Kale V."/>
            <person name="Holt S."/>
            <person name="Cochrane G."/>
            <person name="Meng A."/>
            <person name="Brown T."/>
            <person name="Cohen L."/>
        </authorList>
    </citation>
    <scope>NUCLEOTIDE SEQUENCE</scope>
    <source>
        <strain evidence="5">CCAC1681</strain>
    </source>
</reference>
<dbReference type="InterPro" id="IPR035979">
    <property type="entry name" value="RBD_domain_sf"/>
</dbReference>
<gene>
    <name evidence="5" type="ORF">MSP1401_LOCUS5811</name>
</gene>
<evidence type="ECO:0000256" key="2">
    <source>
        <dbReference type="ARBA" id="ARBA00022884"/>
    </source>
</evidence>
<evidence type="ECO:0000259" key="4">
    <source>
        <dbReference type="PROSITE" id="PS50102"/>
    </source>
</evidence>
<sequence>MPHGPRGGFVLEKAFPVVRLRGLPFNAGELDVLEFFAGLEAVDALVVRRDGRTTGEAYVVFSNAMQMDFALQKNRASMGRRYIEVFRSKKTEYYHAVAAAVRESQTNGAREAWNAMSSSERALAGASGAYGDNGVYGDASAGAQGDGTQQAFVGSHHAAMGASAYGTAAYAGAAPHGAPPMPHGAPGVGLRGGVAAAEHTGVLKLRGLPFSATKDDIIGFFGGAGELELTPLVHDSIHIVTSLDGRPSGVAFAEFQSPEEAKIAMARDRQSMGTRYVELFASSREEATRAATSGR</sequence>
<feature type="domain" description="RRM" evidence="4">
    <location>
        <begin position="16"/>
        <end position="90"/>
    </location>
</feature>
<dbReference type="SMART" id="SM00360">
    <property type="entry name" value="RRM"/>
    <property type="match status" value="2"/>
</dbReference>
<proteinExistence type="predicted"/>
<evidence type="ECO:0000256" key="3">
    <source>
        <dbReference type="PROSITE-ProRule" id="PRU00176"/>
    </source>
</evidence>
<dbReference type="InterPro" id="IPR012677">
    <property type="entry name" value="Nucleotide-bd_a/b_plait_sf"/>
</dbReference>
<dbReference type="EMBL" id="HBEN01007084">
    <property type="protein sequence ID" value="CAD8439533.1"/>
    <property type="molecule type" value="Transcribed_RNA"/>
</dbReference>
<evidence type="ECO:0000313" key="5">
    <source>
        <dbReference type="EMBL" id="CAD8439533.1"/>
    </source>
</evidence>
<dbReference type="CDD" id="cd12254">
    <property type="entry name" value="RRM_hnRNPH_ESRPs_RBM12_like"/>
    <property type="match status" value="2"/>
</dbReference>
<name>A0A7S0GVH7_MICPS</name>
<accession>A0A7S0GVH7</accession>
<dbReference type="GO" id="GO:0003723">
    <property type="term" value="F:RNA binding"/>
    <property type="evidence" value="ECO:0007669"/>
    <property type="project" value="UniProtKB-UniRule"/>
</dbReference>